<feature type="signal peptide" evidence="6">
    <location>
        <begin position="1"/>
        <end position="30"/>
    </location>
</feature>
<proteinExistence type="predicted"/>
<dbReference type="SUPFAM" id="SSF53822">
    <property type="entry name" value="Periplasmic binding protein-like I"/>
    <property type="match status" value="2"/>
</dbReference>
<feature type="chain" id="PRO_5004557609" evidence="6">
    <location>
        <begin position="31"/>
        <end position="896"/>
    </location>
</feature>
<feature type="domain" description="Receptor ligand binding region" evidence="7">
    <location>
        <begin position="79"/>
        <end position="264"/>
    </location>
</feature>
<comment type="subcellular location">
    <subcellularLocation>
        <location evidence="1">Membrane</location>
    </subcellularLocation>
</comment>
<name>S9TZE3_9TRYP</name>
<gene>
    <name evidence="8" type="ORF">STCU_08413</name>
</gene>
<dbReference type="Pfam" id="PF01094">
    <property type="entry name" value="ANF_receptor"/>
    <property type="match status" value="2"/>
</dbReference>
<sequence>MLKNMSLKQTLAACLVALLLCLVGAPGVDAAALKWAVLIDLTRSSLNVTTFTQGIQHYITTNTSFAAVNGSTYFAESPTILNSDGDFITALQLVSDLVSNKSALPDVLFLGETTDISIAVSDFLRTDTTTANILLVSIHGSNSRLCDPSTNTRTVCIVPRDLLNLRGLLETTSAQLQWSSVAVVYSNSGYGDGVKSALAGQIQAASTTPTVVAEATMNPAGTDDEDDTLVAALLKYKPKGIACFVRESQMNRLRSALVRANASDVFLMGSRECLNVLPNLTGTYSPLTAAWGAIYASKYYAVEDFVAGGYFPTDDLDPYGAFIISHLLDGMYMISAAGGTSSMTALRATSFRGFSGDVAFDSIYYQRVEMTYAVTTASYGVDAPLVTWYLKDYSSTAVQTNTKAAITAALITDSPLRAVKVCMTSAPSCGDTELMWSMLYVLAKYNSELESSSSSIPFITQAINTGASGVSGLSSLIPVARTCSVIAGPGRSSIAVALTPVINEFAVAQLDYASANDFFTDEEYSYPYFSRSVPQNSFNFLAYGDLCAWYAWERVIIVSMNDAYGITRASSLSSSMKRNNIYVEKTYYLDDLGASTITTVLDTIYKTDVSRIIFMMISGTEAGASTFFNLADSLSYMSKYVFFLSKDLCAYGDTSPSARKKLVSSICMFPYVSSSRLTSLNTAFASDTTVQSTMKLTLSDGGFVSQLAKCSLSTIRAQNGFAVDAGYALIDVVDRMVTAGASFNVSANIKKYIRSTTINKFTSNFSIDSTGNRDFAAYNFVYIQTHTDVVTFALWSQKQTPNFQATVDDFTWLTGSTTVPLDTFRDMSFVLSSSFTASPGTIVLTVLGFVGTIMVFFFCYRHYKMQKLIEHALLSSEIPVTDEELRRLRGEVDPVE</sequence>
<keyword evidence="9" id="KW-1185">Reference proteome</keyword>
<evidence type="ECO:0000259" key="7">
    <source>
        <dbReference type="Pfam" id="PF01094"/>
    </source>
</evidence>
<keyword evidence="8" id="KW-0675">Receptor</keyword>
<dbReference type="GO" id="GO:0016020">
    <property type="term" value="C:membrane"/>
    <property type="evidence" value="ECO:0007669"/>
    <property type="project" value="UniProtKB-SubCell"/>
</dbReference>
<evidence type="ECO:0000256" key="1">
    <source>
        <dbReference type="ARBA" id="ARBA00004370"/>
    </source>
</evidence>
<dbReference type="Gene3D" id="3.40.50.2300">
    <property type="match status" value="4"/>
</dbReference>
<keyword evidence="6" id="KW-0732">Signal</keyword>
<comment type="caution">
    <text evidence="8">The sequence shown here is derived from an EMBL/GenBank/DDBJ whole genome shotgun (WGS) entry which is preliminary data.</text>
</comment>
<dbReference type="InterPro" id="IPR028082">
    <property type="entry name" value="Peripla_BP_I"/>
</dbReference>
<evidence type="ECO:0000256" key="6">
    <source>
        <dbReference type="SAM" id="SignalP"/>
    </source>
</evidence>
<keyword evidence="3 5" id="KW-1133">Transmembrane helix</keyword>
<dbReference type="Proteomes" id="UP000015354">
    <property type="component" value="Unassembled WGS sequence"/>
</dbReference>
<dbReference type="InterPro" id="IPR001828">
    <property type="entry name" value="ANF_lig-bd_rcpt"/>
</dbReference>
<dbReference type="PANTHER" id="PTHR30483">
    <property type="entry name" value="LEUCINE-SPECIFIC-BINDING PROTEIN"/>
    <property type="match status" value="1"/>
</dbReference>
<evidence type="ECO:0000256" key="5">
    <source>
        <dbReference type="SAM" id="Phobius"/>
    </source>
</evidence>
<evidence type="ECO:0000256" key="2">
    <source>
        <dbReference type="ARBA" id="ARBA00022692"/>
    </source>
</evidence>
<evidence type="ECO:0000256" key="3">
    <source>
        <dbReference type="ARBA" id="ARBA00022989"/>
    </source>
</evidence>
<dbReference type="PANTHER" id="PTHR30483:SF6">
    <property type="entry name" value="PERIPLASMIC BINDING PROTEIN OF ABC TRANSPORTER FOR NATURAL AMINO ACIDS"/>
    <property type="match status" value="1"/>
</dbReference>
<feature type="domain" description="Receptor ligand binding region" evidence="7">
    <location>
        <begin position="461"/>
        <end position="778"/>
    </location>
</feature>
<evidence type="ECO:0000313" key="9">
    <source>
        <dbReference type="Proteomes" id="UP000015354"/>
    </source>
</evidence>
<dbReference type="AlphaFoldDB" id="S9TZE3"/>
<protein>
    <submittedName>
        <fullName evidence="8">Extracellular receptor</fullName>
    </submittedName>
</protein>
<dbReference type="EMBL" id="ATMH01008413">
    <property type="protein sequence ID" value="EPY21974.1"/>
    <property type="molecule type" value="Genomic_DNA"/>
</dbReference>
<feature type="transmembrane region" description="Helical" evidence="5">
    <location>
        <begin position="842"/>
        <end position="860"/>
    </location>
</feature>
<evidence type="ECO:0000256" key="4">
    <source>
        <dbReference type="ARBA" id="ARBA00023136"/>
    </source>
</evidence>
<accession>S9TZE3</accession>
<reference evidence="8 9" key="1">
    <citation type="journal article" date="2013" name="PLoS ONE">
        <title>Predicting the Proteins of Angomonas deanei, Strigomonas culicis and Their Respective Endosymbionts Reveals New Aspects of the Trypanosomatidae Family.</title>
        <authorList>
            <person name="Motta M.C."/>
            <person name="Martins A.C."/>
            <person name="de Souza S.S."/>
            <person name="Catta-Preta C.M."/>
            <person name="Silva R."/>
            <person name="Klein C.C."/>
            <person name="de Almeida L.G."/>
            <person name="de Lima Cunha O."/>
            <person name="Ciapina L.P."/>
            <person name="Brocchi M."/>
            <person name="Colabardini A.C."/>
            <person name="de Araujo Lima B."/>
            <person name="Machado C.R."/>
            <person name="de Almeida Soares C.M."/>
            <person name="Probst C.M."/>
            <person name="de Menezes C.B."/>
            <person name="Thompson C.E."/>
            <person name="Bartholomeu D.C."/>
            <person name="Gradia D.F."/>
            <person name="Pavoni D.P."/>
            <person name="Grisard E.C."/>
            <person name="Fantinatti-Garboggini F."/>
            <person name="Marchini F.K."/>
            <person name="Rodrigues-Luiz G.F."/>
            <person name="Wagner G."/>
            <person name="Goldman G.H."/>
            <person name="Fietto J.L."/>
            <person name="Elias M.C."/>
            <person name="Goldman M.H."/>
            <person name="Sagot M.F."/>
            <person name="Pereira M."/>
            <person name="Stoco P.H."/>
            <person name="de Mendonca-Neto R.P."/>
            <person name="Teixeira S.M."/>
            <person name="Maciel T.E."/>
            <person name="de Oliveira Mendes T.A."/>
            <person name="Urmenyi T.P."/>
            <person name="de Souza W."/>
            <person name="Schenkman S."/>
            <person name="de Vasconcelos A.T."/>
        </authorList>
    </citation>
    <scope>NUCLEOTIDE SEQUENCE [LARGE SCALE GENOMIC DNA]</scope>
</reference>
<evidence type="ECO:0000313" key="8">
    <source>
        <dbReference type="EMBL" id="EPY21974.1"/>
    </source>
</evidence>
<dbReference type="InterPro" id="IPR051010">
    <property type="entry name" value="BCAA_transport"/>
</dbReference>
<dbReference type="OrthoDB" id="5984008at2759"/>
<organism evidence="8 9">
    <name type="scientific">Strigomonas culicis</name>
    <dbReference type="NCBI Taxonomy" id="28005"/>
    <lineage>
        <taxon>Eukaryota</taxon>
        <taxon>Discoba</taxon>
        <taxon>Euglenozoa</taxon>
        <taxon>Kinetoplastea</taxon>
        <taxon>Metakinetoplastina</taxon>
        <taxon>Trypanosomatida</taxon>
        <taxon>Trypanosomatidae</taxon>
        <taxon>Strigomonadinae</taxon>
        <taxon>Strigomonas</taxon>
    </lineage>
</organism>
<keyword evidence="4 5" id="KW-0472">Membrane</keyword>
<keyword evidence="2 5" id="KW-0812">Transmembrane</keyword>